<accession>X1I9E0</accession>
<dbReference type="GO" id="GO:0005524">
    <property type="term" value="F:ATP binding"/>
    <property type="evidence" value="ECO:0007669"/>
    <property type="project" value="InterPro"/>
</dbReference>
<protein>
    <recommendedName>
        <fullName evidence="2">ArsA/GET3 Anion-transporting ATPase-like domain-containing protein</fullName>
    </recommendedName>
</protein>
<comment type="caution">
    <text evidence="3">The sequence shown here is derived from an EMBL/GenBank/DDBJ whole genome shotgun (WGS) entry which is preliminary data.</text>
</comment>
<dbReference type="Pfam" id="PF02374">
    <property type="entry name" value="ArsA_ATPase"/>
    <property type="match status" value="1"/>
</dbReference>
<dbReference type="InterPro" id="IPR025723">
    <property type="entry name" value="ArsA/GET3_ATPase-like"/>
</dbReference>
<dbReference type="SUPFAM" id="SSF52540">
    <property type="entry name" value="P-loop containing nucleoside triphosphate hydrolases"/>
    <property type="match status" value="1"/>
</dbReference>
<organism evidence="3">
    <name type="scientific">marine sediment metagenome</name>
    <dbReference type="NCBI Taxonomy" id="412755"/>
    <lineage>
        <taxon>unclassified sequences</taxon>
        <taxon>metagenomes</taxon>
        <taxon>ecological metagenomes</taxon>
    </lineage>
</organism>
<dbReference type="GO" id="GO:0016887">
    <property type="term" value="F:ATP hydrolysis activity"/>
    <property type="evidence" value="ECO:0007669"/>
    <property type="project" value="InterPro"/>
</dbReference>
<comment type="similarity">
    <text evidence="1">Belongs to the arsA ATPase family.</text>
</comment>
<dbReference type="EMBL" id="BARU01031654">
    <property type="protein sequence ID" value="GAH62719.1"/>
    <property type="molecule type" value="Genomic_DNA"/>
</dbReference>
<dbReference type="PANTHER" id="PTHR10803:SF3">
    <property type="entry name" value="ATPASE GET3"/>
    <property type="match status" value="1"/>
</dbReference>
<sequence>MRVILFTGKGGVGKTSVAAATALRSAELGYRTIILSTDVAHSLSDSFDVLLGNEPRLIIPNLWGQETELSRTLETRWGSIQRYLSALLA</sequence>
<evidence type="ECO:0000256" key="1">
    <source>
        <dbReference type="ARBA" id="ARBA00011040"/>
    </source>
</evidence>
<reference evidence="3" key="1">
    <citation type="journal article" date="2014" name="Front. Microbiol.">
        <title>High frequency of phylogenetically diverse reductive dehalogenase-homologous genes in deep subseafloor sedimentary metagenomes.</title>
        <authorList>
            <person name="Kawai M."/>
            <person name="Futagami T."/>
            <person name="Toyoda A."/>
            <person name="Takaki Y."/>
            <person name="Nishi S."/>
            <person name="Hori S."/>
            <person name="Arai W."/>
            <person name="Tsubouchi T."/>
            <person name="Morono Y."/>
            <person name="Uchiyama I."/>
            <person name="Ito T."/>
            <person name="Fujiyama A."/>
            <person name="Inagaki F."/>
            <person name="Takami H."/>
        </authorList>
    </citation>
    <scope>NUCLEOTIDE SEQUENCE</scope>
    <source>
        <strain evidence="3">Expedition CK06-06</strain>
    </source>
</reference>
<evidence type="ECO:0000259" key="2">
    <source>
        <dbReference type="Pfam" id="PF02374"/>
    </source>
</evidence>
<name>X1I9E0_9ZZZZ</name>
<evidence type="ECO:0000313" key="3">
    <source>
        <dbReference type="EMBL" id="GAH62719.1"/>
    </source>
</evidence>
<dbReference type="Gene3D" id="3.40.50.300">
    <property type="entry name" value="P-loop containing nucleotide triphosphate hydrolases"/>
    <property type="match status" value="1"/>
</dbReference>
<dbReference type="CDD" id="cd02035">
    <property type="entry name" value="ArsA"/>
    <property type="match status" value="1"/>
</dbReference>
<feature type="domain" description="ArsA/GET3 Anion-transporting ATPase-like" evidence="2">
    <location>
        <begin position="1"/>
        <end position="87"/>
    </location>
</feature>
<dbReference type="PANTHER" id="PTHR10803">
    <property type="entry name" value="ARSENICAL PUMP-DRIVING ATPASE ARSENITE-TRANSLOCATING ATPASE"/>
    <property type="match status" value="1"/>
</dbReference>
<proteinExistence type="inferred from homology"/>
<dbReference type="AlphaFoldDB" id="X1I9E0"/>
<dbReference type="InterPro" id="IPR027417">
    <property type="entry name" value="P-loop_NTPase"/>
</dbReference>
<dbReference type="InterPro" id="IPR016300">
    <property type="entry name" value="ATPase_ArsA/GET3"/>
</dbReference>
<gene>
    <name evidence="3" type="ORF">S03H2_50034</name>
</gene>